<dbReference type="Pfam" id="PF15580">
    <property type="entry name" value="Imm53"/>
    <property type="match status" value="1"/>
</dbReference>
<keyword evidence="2" id="KW-1185">Reference proteome</keyword>
<organism evidence="1 2">
    <name type="scientific">Methylobacterium tarhaniae</name>
    <dbReference type="NCBI Taxonomy" id="1187852"/>
    <lineage>
        <taxon>Bacteria</taxon>
        <taxon>Pseudomonadati</taxon>
        <taxon>Pseudomonadota</taxon>
        <taxon>Alphaproteobacteria</taxon>
        <taxon>Hyphomicrobiales</taxon>
        <taxon>Methylobacteriaceae</taxon>
        <taxon>Methylobacterium</taxon>
    </lineage>
</organism>
<sequence>MTDDNLSWLSRWYLAQCDGDWEHSHGVTIGTLDNPGWWLRIDLSGTPMEGRAFARVEHGEPSSDLDEWQLTGSWWVAQVKGGTFEVACGPLDLVAAVGVFRRWVATLA</sequence>
<proteinExistence type="predicted"/>
<name>A0A0J6VNS2_9HYPH</name>
<gene>
    <name evidence="1" type="ORF">VQ03_13685</name>
</gene>
<protein>
    <recommendedName>
        <fullName evidence="3">Rhodanese-related sulfurtransferase</fullName>
    </recommendedName>
</protein>
<dbReference type="RefSeq" id="WP_048451431.1">
    <property type="nucleotide sequence ID" value="NZ_LABZ01000090.1"/>
</dbReference>
<dbReference type="PATRIC" id="fig|1187852.3.peg.6799"/>
<dbReference type="EMBL" id="LABZ01000090">
    <property type="protein sequence ID" value="KMO40856.1"/>
    <property type="molecule type" value="Genomic_DNA"/>
</dbReference>
<accession>A0A0J6VNS2</accession>
<evidence type="ECO:0000313" key="2">
    <source>
        <dbReference type="Proteomes" id="UP000036449"/>
    </source>
</evidence>
<evidence type="ECO:0008006" key="3">
    <source>
        <dbReference type="Google" id="ProtNLM"/>
    </source>
</evidence>
<evidence type="ECO:0000313" key="1">
    <source>
        <dbReference type="EMBL" id="KMO40856.1"/>
    </source>
</evidence>
<comment type="caution">
    <text evidence="1">The sequence shown here is derived from an EMBL/GenBank/DDBJ whole genome shotgun (WGS) entry which is preliminary data.</text>
</comment>
<reference evidence="1 2" key="1">
    <citation type="submission" date="2015-03" db="EMBL/GenBank/DDBJ databases">
        <title>Genome sequencing of Methylobacterium tarhaniae DSM 25844.</title>
        <authorList>
            <person name="Chaudhry V."/>
            <person name="Patil P.B."/>
        </authorList>
    </citation>
    <scope>NUCLEOTIDE SEQUENCE [LARGE SCALE GENOMIC DNA]</scope>
    <source>
        <strain evidence="1 2">DSM 25844</strain>
    </source>
</reference>
<dbReference type="OrthoDB" id="3533713at2"/>
<dbReference type="InterPro" id="IPR028228">
    <property type="entry name" value="Imm53"/>
</dbReference>
<dbReference type="AlphaFoldDB" id="A0A0J6VNS2"/>
<dbReference type="Proteomes" id="UP000036449">
    <property type="component" value="Unassembled WGS sequence"/>
</dbReference>